<dbReference type="SUPFAM" id="SSF56436">
    <property type="entry name" value="C-type lectin-like"/>
    <property type="match status" value="1"/>
</dbReference>
<evidence type="ECO:0000256" key="3">
    <source>
        <dbReference type="SAM" id="MobiDB-lite"/>
    </source>
</evidence>
<dbReference type="PANTHER" id="PTHR23150">
    <property type="entry name" value="SULFATASE MODIFYING FACTOR 1, 2"/>
    <property type="match status" value="1"/>
</dbReference>
<dbReference type="SUPFAM" id="SSF46894">
    <property type="entry name" value="C-terminal effector domain of the bipartite response regulators"/>
    <property type="match status" value="1"/>
</dbReference>
<keyword evidence="4" id="KW-0812">Transmembrane</keyword>
<gene>
    <name evidence="6" type="ORF">HNQ60_002845</name>
</gene>
<dbReference type="InterPro" id="IPR001867">
    <property type="entry name" value="OmpR/PhoB-type_DNA-bd"/>
</dbReference>
<keyword evidence="7" id="KW-1185">Reference proteome</keyword>
<dbReference type="InterPro" id="IPR016032">
    <property type="entry name" value="Sig_transdc_resp-reg_C-effctor"/>
</dbReference>
<evidence type="ECO:0000256" key="1">
    <source>
        <dbReference type="ARBA" id="ARBA00023125"/>
    </source>
</evidence>
<feature type="region of interest" description="Disordered" evidence="3">
    <location>
        <begin position="118"/>
        <end position="153"/>
    </location>
</feature>
<dbReference type="InterPro" id="IPR002925">
    <property type="entry name" value="Dienelactn_hydro"/>
</dbReference>
<dbReference type="InterPro" id="IPR016187">
    <property type="entry name" value="CTDL_fold"/>
</dbReference>
<proteinExistence type="predicted"/>
<dbReference type="GO" id="GO:0006355">
    <property type="term" value="P:regulation of DNA-templated transcription"/>
    <property type="evidence" value="ECO:0007669"/>
    <property type="project" value="InterPro"/>
</dbReference>
<evidence type="ECO:0000313" key="7">
    <source>
        <dbReference type="Proteomes" id="UP000588068"/>
    </source>
</evidence>
<dbReference type="GO" id="GO:0016787">
    <property type="term" value="F:hydrolase activity"/>
    <property type="evidence" value="ECO:0007669"/>
    <property type="project" value="UniProtKB-KW"/>
</dbReference>
<dbReference type="PANTHER" id="PTHR23150:SF19">
    <property type="entry name" value="FORMYLGLYCINE-GENERATING ENZYME"/>
    <property type="match status" value="1"/>
</dbReference>
<dbReference type="Pfam" id="PF01738">
    <property type="entry name" value="DLH"/>
    <property type="match status" value="1"/>
</dbReference>
<dbReference type="SUPFAM" id="SSF53474">
    <property type="entry name" value="alpha/beta-Hydrolases"/>
    <property type="match status" value="1"/>
</dbReference>
<reference evidence="6 7" key="1">
    <citation type="submission" date="2020-08" db="EMBL/GenBank/DDBJ databases">
        <title>Genomic Encyclopedia of Type Strains, Phase IV (KMG-IV): sequencing the most valuable type-strain genomes for metagenomic binning, comparative biology and taxonomic classification.</title>
        <authorList>
            <person name="Goeker M."/>
        </authorList>
    </citation>
    <scope>NUCLEOTIDE SEQUENCE [LARGE SCALE GENOMIC DNA]</scope>
    <source>
        <strain evidence="6 7">DSM 26723</strain>
    </source>
</reference>
<evidence type="ECO:0000256" key="2">
    <source>
        <dbReference type="PROSITE-ProRule" id="PRU01091"/>
    </source>
</evidence>
<dbReference type="GO" id="GO:0120147">
    <property type="term" value="F:formylglycine-generating oxidase activity"/>
    <property type="evidence" value="ECO:0007669"/>
    <property type="project" value="TreeGrafter"/>
</dbReference>
<dbReference type="InterPro" id="IPR036388">
    <property type="entry name" value="WH-like_DNA-bd_sf"/>
</dbReference>
<dbReference type="Gene3D" id="3.40.50.1820">
    <property type="entry name" value="alpha/beta hydrolase"/>
    <property type="match status" value="1"/>
</dbReference>
<dbReference type="InterPro" id="IPR042095">
    <property type="entry name" value="SUMF_sf"/>
</dbReference>
<keyword evidence="4" id="KW-1133">Transmembrane helix</keyword>
<dbReference type="GO" id="GO:0000160">
    <property type="term" value="P:phosphorelay signal transduction system"/>
    <property type="evidence" value="ECO:0007669"/>
    <property type="project" value="InterPro"/>
</dbReference>
<dbReference type="Proteomes" id="UP000588068">
    <property type="component" value="Unassembled WGS sequence"/>
</dbReference>
<dbReference type="InterPro" id="IPR029058">
    <property type="entry name" value="AB_hydrolase_fold"/>
</dbReference>
<dbReference type="PROSITE" id="PS51755">
    <property type="entry name" value="OMPR_PHOB"/>
    <property type="match status" value="1"/>
</dbReference>
<feature type="transmembrane region" description="Helical" evidence="4">
    <location>
        <begin position="157"/>
        <end position="176"/>
    </location>
</feature>
<organism evidence="6 7">
    <name type="scientific">Povalibacter uvarum</name>
    <dbReference type="NCBI Taxonomy" id="732238"/>
    <lineage>
        <taxon>Bacteria</taxon>
        <taxon>Pseudomonadati</taxon>
        <taxon>Pseudomonadota</taxon>
        <taxon>Gammaproteobacteria</taxon>
        <taxon>Steroidobacterales</taxon>
        <taxon>Steroidobacteraceae</taxon>
        <taxon>Povalibacter</taxon>
    </lineage>
</organism>
<sequence>MSADQGPFSVDLAGEPDFTLGDLLIRPSSREVVAGDSREVLEPRVMQVLVVLARRRGQVVSRDQLIDECWAGRVVGEDAINRCIARIRRLAEAHGGFSIETIARVGYRLTELAGTPKAQVGVAEPGQTAPEIQESPEPPSPTSTDTAGEPQRRRSKWTIGLAAAAVLAVGASYFVFTHLSSQQRAKDVKAMSEIAALVAKDQYSAAFVLSRASRMDRVREDPAFEALWRKIIVPMRPLVSQPGATVYFKSYDDENGEWILAGTTPIETWIEAPRGAVRLKVTKDGFRTGYFVVAIPGPSVEVGESDTPKRFPFNQPSIPLSLIDEDALPRDMVFVPHTNVPVYLAGWSRGILGGEQHDIPAFAIGRSEVTNRQFKEFVDAGGYEQAEYWQDLKFTREGRTLSWPDARRYFIDATGRAGPAGWQLSTYPRGEEDMPVGGISWYEAVAYARYRKQMLPTIHHWLRAAFTPYDAMFPTSAVIASHSRFLTYGPVSALTEQGAGPWGTYHMAGNVREWVWNSAGDEAVALGSGWPEYASNSALAYTADPMSRLPDHGMRLMLPLGESQVETTLLEPIRLVRDTPFANRAPVSDDAFAAMRFQFTTPHTAPSQVTVSPVEESALWVAEEVVLTFTEQDRTTIYVVRPKAHDKPLQPIVYSGVGDCCYMRRPNRAVLEQLQIAGFVVNSGRALIMPIWAGGYERYSPAPTDMATSFDVERSRPLLWQHDLSATIDYLETRPDMRADRIGYLGISRGAAFAGAINLAIEKRIAAAVLASGGIWLNDPVHPMIDLVNYAPRITIPVLMLSGRYDHIYPYEQSQKRTFELLGTPADRKTQITYDTGHFTMPPNRVAADVTDWFDRHLGRIE</sequence>
<evidence type="ECO:0000256" key="4">
    <source>
        <dbReference type="SAM" id="Phobius"/>
    </source>
</evidence>
<protein>
    <submittedName>
        <fullName evidence="6">DNA-binding winged helix-turn-helix (WHTH) protein/dienelactone hydrolase</fullName>
    </submittedName>
</protein>
<dbReference type="Gene3D" id="1.10.10.10">
    <property type="entry name" value="Winged helix-like DNA-binding domain superfamily/Winged helix DNA-binding domain"/>
    <property type="match status" value="1"/>
</dbReference>
<name>A0A841HMY1_9GAMM</name>
<dbReference type="CDD" id="cd00383">
    <property type="entry name" value="trans_reg_C"/>
    <property type="match status" value="1"/>
</dbReference>
<dbReference type="InterPro" id="IPR005532">
    <property type="entry name" value="SUMF_dom"/>
</dbReference>
<dbReference type="InterPro" id="IPR051043">
    <property type="entry name" value="Sulfatase_Mod_Factor_Kinase"/>
</dbReference>
<dbReference type="SMART" id="SM00862">
    <property type="entry name" value="Trans_reg_C"/>
    <property type="match status" value="1"/>
</dbReference>
<dbReference type="EMBL" id="JACHHZ010000003">
    <property type="protein sequence ID" value="MBB6093964.1"/>
    <property type="molecule type" value="Genomic_DNA"/>
</dbReference>
<comment type="caution">
    <text evidence="6">The sequence shown here is derived from an EMBL/GenBank/DDBJ whole genome shotgun (WGS) entry which is preliminary data.</text>
</comment>
<evidence type="ECO:0000313" key="6">
    <source>
        <dbReference type="EMBL" id="MBB6093964.1"/>
    </source>
</evidence>
<accession>A0A841HMY1</accession>
<feature type="domain" description="OmpR/PhoB-type" evidence="5">
    <location>
        <begin position="15"/>
        <end position="111"/>
    </location>
</feature>
<keyword evidence="4" id="KW-0472">Membrane</keyword>
<dbReference type="Pfam" id="PF03781">
    <property type="entry name" value="FGE-sulfatase"/>
    <property type="match status" value="1"/>
</dbReference>
<dbReference type="RefSeq" id="WP_184332810.1">
    <property type="nucleotide sequence ID" value="NZ_JACHHZ010000003.1"/>
</dbReference>
<keyword evidence="6" id="KW-0378">Hydrolase</keyword>
<dbReference type="AlphaFoldDB" id="A0A841HMY1"/>
<dbReference type="Gene3D" id="3.90.1580.10">
    <property type="entry name" value="paralog of FGE (formylglycine-generating enzyme)"/>
    <property type="match status" value="1"/>
</dbReference>
<keyword evidence="1 2" id="KW-0238">DNA-binding</keyword>
<dbReference type="Pfam" id="PF00486">
    <property type="entry name" value="Trans_reg_C"/>
    <property type="match status" value="1"/>
</dbReference>
<dbReference type="GO" id="GO:0003677">
    <property type="term" value="F:DNA binding"/>
    <property type="evidence" value="ECO:0007669"/>
    <property type="project" value="UniProtKB-UniRule"/>
</dbReference>
<evidence type="ECO:0000259" key="5">
    <source>
        <dbReference type="PROSITE" id="PS51755"/>
    </source>
</evidence>
<feature type="DNA-binding region" description="OmpR/PhoB-type" evidence="2">
    <location>
        <begin position="15"/>
        <end position="111"/>
    </location>
</feature>